<gene>
    <name evidence="3" type="ORF">Psuf_004300</name>
</gene>
<feature type="transmembrane region" description="Helical" evidence="2">
    <location>
        <begin position="37"/>
        <end position="57"/>
    </location>
</feature>
<dbReference type="InterPro" id="IPR016566">
    <property type="entry name" value="UCP010219"/>
</dbReference>
<reference evidence="3 4" key="2">
    <citation type="submission" date="2020-03" db="EMBL/GenBank/DDBJ databases">
        <authorList>
            <person name="Ichikawa N."/>
            <person name="Kimura A."/>
            <person name="Kitahashi Y."/>
            <person name="Uohara A."/>
        </authorList>
    </citation>
    <scope>NUCLEOTIDE SEQUENCE [LARGE SCALE GENOMIC DNA]</scope>
    <source>
        <strain evidence="3 4">NBRC 105367</strain>
    </source>
</reference>
<accession>A0A6F8YAM3</accession>
<feature type="transmembrane region" description="Helical" evidence="2">
    <location>
        <begin position="143"/>
        <end position="162"/>
    </location>
</feature>
<keyword evidence="2" id="KW-0812">Transmembrane</keyword>
<dbReference type="KEGG" id="psuu:Psuf_004300"/>
<sequence>MRDESLADLLGGRRGAVDATIPPLAFVAGWLAAGQSLWGGVVAALVAGVAVAIWRLWRGARPGAALVGLLAVCVAALVAVRTGRAADFFLLQLVSNAASALAWAVSIVLRWPLLGVIVGAVLRQRTRWRRDPALLRAYGRASWIWVLQYVIRLAVFLPLYAADQVAALGVARAALTWPLVAACLAVSWWVIRRSLPADHPGLRHPVTPDPQASAPSAEPARTEAG</sequence>
<organism evidence="3 4">
    <name type="scientific">Phytohabitans suffuscus</name>
    <dbReference type="NCBI Taxonomy" id="624315"/>
    <lineage>
        <taxon>Bacteria</taxon>
        <taxon>Bacillati</taxon>
        <taxon>Actinomycetota</taxon>
        <taxon>Actinomycetes</taxon>
        <taxon>Micromonosporales</taxon>
        <taxon>Micromonosporaceae</taxon>
    </lineage>
</organism>
<dbReference type="Pfam" id="PF11361">
    <property type="entry name" value="DUF3159"/>
    <property type="match status" value="1"/>
</dbReference>
<evidence type="ECO:0000256" key="2">
    <source>
        <dbReference type="SAM" id="Phobius"/>
    </source>
</evidence>
<dbReference type="AlphaFoldDB" id="A0A6F8YAM3"/>
<reference evidence="3 4" key="1">
    <citation type="submission" date="2020-03" db="EMBL/GenBank/DDBJ databases">
        <title>Whole genome shotgun sequence of Phytohabitans suffuscus NBRC 105367.</title>
        <authorList>
            <person name="Komaki H."/>
            <person name="Tamura T."/>
        </authorList>
    </citation>
    <scope>NUCLEOTIDE SEQUENCE [LARGE SCALE GENOMIC DNA]</scope>
    <source>
        <strain evidence="3 4">NBRC 105367</strain>
    </source>
</reference>
<feature type="transmembrane region" description="Helical" evidence="2">
    <location>
        <begin position="174"/>
        <end position="191"/>
    </location>
</feature>
<keyword evidence="4" id="KW-1185">Reference proteome</keyword>
<name>A0A6F8YAM3_9ACTN</name>
<dbReference type="Proteomes" id="UP000503011">
    <property type="component" value="Chromosome"/>
</dbReference>
<dbReference type="EMBL" id="AP022871">
    <property type="protein sequence ID" value="BCB83117.1"/>
    <property type="molecule type" value="Genomic_DNA"/>
</dbReference>
<evidence type="ECO:0000313" key="3">
    <source>
        <dbReference type="EMBL" id="BCB83117.1"/>
    </source>
</evidence>
<feature type="transmembrane region" description="Helical" evidence="2">
    <location>
        <begin position="64"/>
        <end position="80"/>
    </location>
</feature>
<keyword evidence="2" id="KW-0472">Membrane</keyword>
<evidence type="ECO:0000256" key="1">
    <source>
        <dbReference type="SAM" id="MobiDB-lite"/>
    </source>
</evidence>
<proteinExistence type="predicted"/>
<evidence type="ECO:0008006" key="5">
    <source>
        <dbReference type="Google" id="ProtNLM"/>
    </source>
</evidence>
<dbReference type="RefSeq" id="WP_232074486.1">
    <property type="nucleotide sequence ID" value="NZ_AP022871.1"/>
</dbReference>
<evidence type="ECO:0000313" key="4">
    <source>
        <dbReference type="Proteomes" id="UP000503011"/>
    </source>
</evidence>
<keyword evidence="2" id="KW-1133">Transmembrane helix</keyword>
<feature type="transmembrane region" description="Helical" evidence="2">
    <location>
        <begin position="100"/>
        <end position="122"/>
    </location>
</feature>
<feature type="region of interest" description="Disordered" evidence="1">
    <location>
        <begin position="202"/>
        <end position="225"/>
    </location>
</feature>
<protein>
    <recommendedName>
        <fullName evidence="5">DUF3159 domain-containing protein</fullName>
    </recommendedName>
</protein>